<reference evidence="6" key="1">
    <citation type="journal article" date="2010" name="Stand. Genomic Sci.">
        <title>Complete genome sequence of Sulfurimonas autotrophica type strain (OK10).</title>
        <authorList>
            <person name="Sikorski J."/>
            <person name="Munk C."/>
            <person name="Lapidus A."/>
            <person name="Djao O."/>
            <person name="Lucas S."/>
            <person name="Glavina Del Rio T."/>
            <person name="Nolan M."/>
            <person name="Tice H."/>
            <person name="Han C."/>
            <person name="Cheng J."/>
            <person name="Tapia R."/>
            <person name="Goodwin L."/>
            <person name="Pitluck S."/>
            <person name="Liolios K."/>
            <person name="Ivanova N."/>
            <person name="Mavromatis K."/>
            <person name="Mikhailova N."/>
            <person name="Pati A."/>
            <person name="Sims D."/>
            <person name="Meincke L."/>
            <person name="Brettin T."/>
            <person name="Detter J."/>
            <person name="Chen A."/>
            <person name="Palaniappan K."/>
            <person name="Land M."/>
            <person name="Hauser L."/>
            <person name="Chang Y."/>
            <person name="Jeffries C."/>
            <person name="Rohde M."/>
            <person name="Lang E."/>
            <person name="Spring S."/>
            <person name="Goker M."/>
            <person name="Woyke T."/>
            <person name="Bristow J."/>
            <person name="Eisen J."/>
            <person name="Markowitz V."/>
            <person name="Hugenholtz P."/>
            <person name="Kyrpides N."/>
            <person name="Klenk H."/>
        </authorList>
    </citation>
    <scope>NUCLEOTIDE SEQUENCE [LARGE SCALE GENOMIC DNA]</scope>
    <source>
        <strain evidence="6">ATCC BAA-671 / DSM 16294 / JCM 11897 / OK10</strain>
    </source>
</reference>
<dbReference type="CDD" id="cd01949">
    <property type="entry name" value="GGDEF"/>
    <property type="match status" value="1"/>
</dbReference>
<dbReference type="Proteomes" id="UP000007803">
    <property type="component" value="Chromosome"/>
</dbReference>
<dbReference type="AlphaFoldDB" id="E0UPV1"/>
<dbReference type="eggNOG" id="COG3706">
    <property type="taxonomic scope" value="Bacteria"/>
</dbReference>
<dbReference type="HOGENOM" id="CLU_000445_11_1_7"/>
<dbReference type="InterPro" id="IPR029787">
    <property type="entry name" value="Nucleotide_cyclase"/>
</dbReference>
<feature type="transmembrane region" description="Helical" evidence="3">
    <location>
        <begin position="21"/>
        <end position="45"/>
    </location>
</feature>
<dbReference type="Pfam" id="PF20966">
    <property type="entry name" value="MASE6"/>
    <property type="match status" value="1"/>
</dbReference>
<dbReference type="PROSITE" id="PS50887">
    <property type="entry name" value="GGDEF"/>
    <property type="match status" value="1"/>
</dbReference>
<feature type="transmembrane region" description="Helical" evidence="3">
    <location>
        <begin position="51"/>
        <end position="70"/>
    </location>
</feature>
<feature type="transmembrane region" description="Helical" evidence="3">
    <location>
        <begin position="122"/>
        <end position="140"/>
    </location>
</feature>
<dbReference type="NCBIfam" id="TIGR00254">
    <property type="entry name" value="GGDEF"/>
    <property type="match status" value="1"/>
</dbReference>
<dbReference type="STRING" id="563040.Saut_1716"/>
<dbReference type="PANTHER" id="PTHR45138:SF9">
    <property type="entry name" value="DIGUANYLATE CYCLASE DGCM-RELATED"/>
    <property type="match status" value="1"/>
</dbReference>
<dbReference type="InterPro" id="IPR048435">
    <property type="entry name" value="MASE6"/>
</dbReference>
<dbReference type="SUPFAM" id="SSF55073">
    <property type="entry name" value="Nucleotide cyclase"/>
    <property type="match status" value="1"/>
</dbReference>
<evidence type="ECO:0000256" key="1">
    <source>
        <dbReference type="ARBA" id="ARBA00012528"/>
    </source>
</evidence>
<keyword evidence="3" id="KW-0812">Transmembrane</keyword>
<dbReference type="InterPro" id="IPR000160">
    <property type="entry name" value="GGDEF_dom"/>
</dbReference>
<evidence type="ECO:0000313" key="6">
    <source>
        <dbReference type="Proteomes" id="UP000007803"/>
    </source>
</evidence>
<dbReference type="Pfam" id="PF00990">
    <property type="entry name" value="GGDEF"/>
    <property type="match status" value="1"/>
</dbReference>
<dbReference type="GO" id="GO:0005886">
    <property type="term" value="C:plasma membrane"/>
    <property type="evidence" value="ECO:0007669"/>
    <property type="project" value="TreeGrafter"/>
</dbReference>
<comment type="catalytic activity">
    <reaction evidence="2">
        <text>2 GTP = 3',3'-c-di-GMP + 2 diphosphate</text>
        <dbReference type="Rhea" id="RHEA:24898"/>
        <dbReference type="ChEBI" id="CHEBI:33019"/>
        <dbReference type="ChEBI" id="CHEBI:37565"/>
        <dbReference type="ChEBI" id="CHEBI:58805"/>
        <dbReference type="EC" id="2.7.7.65"/>
    </reaction>
</comment>
<dbReference type="KEGG" id="sua:Saut_1716"/>
<feature type="transmembrane region" description="Helical" evidence="3">
    <location>
        <begin position="152"/>
        <end position="170"/>
    </location>
</feature>
<keyword evidence="6" id="KW-1185">Reference proteome</keyword>
<dbReference type="PANTHER" id="PTHR45138">
    <property type="entry name" value="REGULATORY COMPONENTS OF SENSORY TRANSDUCTION SYSTEM"/>
    <property type="match status" value="1"/>
</dbReference>
<name>E0UPV1_SULAO</name>
<keyword evidence="3" id="KW-1133">Transmembrane helix</keyword>
<evidence type="ECO:0000259" key="4">
    <source>
        <dbReference type="PROSITE" id="PS50887"/>
    </source>
</evidence>
<feature type="transmembrane region" description="Helical" evidence="3">
    <location>
        <begin position="77"/>
        <end position="95"/>
    </location>
</feature>
<evidence type="ECO:0000256" key="2">
    <source>
        <dbReference type="ARBA" id="ARBA00034247"/>
    </source>
</evidence>
<keyword evidence="3" id="KW-0472">Membrane</keyword>
<dbReference type="InterPro" id="IPR050469">
    <property type="entry name" value="Diguanylate_Cyclase"/>
</dbReference>
<evidence type="ECO:0000256" key="3">
    <source>
        <dbReference type="SAM" id="Phobius"/>
    </source>
</evidence>
<dbReference type="InterPro" id="IPR043128">
    <property type="entry name" value="Rev_trsase/Diguanyl_cyclase"/>
</dbReference>
<evidence type="ECO:0000313" key="5">
    <source>
        <dbReference type="EMBL" id="ADN09760.1"/>
    </source>
</evidence>
<protein>
    <recommendedName>
        <fullName evidence="1">diguanylate cyclase</fullName>
        <ecNumber evidence="1">2.7.7.65</ecNumber>
    </recommendedName>
</protein>
<dbReference type="OrthoDB" id="9790367at2"/>
<dbReference type="RefSeq" id="WP_013327513.1">
    <property type="nucleotide sequence ID" value="NC_014506.1"/>
</dbReference>
<sequence length="357" mass="40719">MKRSAKVLDFGFNIENPHYNSAQLSIICSLALVLGLLTSSIIAFFVDQSLFAFFEITIAAVSFICIGIYLKYKNVKVLTFSTTILFLVAILSYYIYAEKSMFSIAWLFFFPLVAFLLNGLKVGTILTGIYIVTIFIYSYIGHKGAISSTDTLQVLFGLLIFSGLVYLFEYSRKEAFSKMMDAIHQLEKLSYVDELTQLYNRHFLNIHILNNEELNDKSVLFYIADIDNFKAYNDTYGHQKGDEALVQIADATKKAIGDDNTHFVIRLGGEEFGGFIFDEENPQQRIEEFFKVVESLSIEHINNEYSTTCTISAGAVYCENWDAKNFSKIYKITDEALYEAKKNGKNQVIYKNMINEE</sequence>
<dbReference type="EC" id="2.7.7.65" evidence="1"/>
<dbReference type="EMBL" id="CP002205">
    <property type="protein sequence ID" value="ADN09760.1"/>
    <property type="molecule type" value="Genomic_DNA"/>
</dbReference>
<dbReference type="GO" id="GO:1902201">
    <property type="term" value="P:negative regulation of bacterial-type flagellum-dependent cell motility"/>
    <property type="evidence" value="ECO:0007669"/>
    <property type="project" value="TreeGrafter"/>
</dbReference>
<feature type="transmembrane region" description="Helical" evidence="3">
    <location>
        <begin position="101"/>
        <end position="117"/>
    </location>
</feature>
<organism evidence="5 6">
    <name type="scientific">Sulfurimonas autotrophica (strain ATCC BAA-671 / DSM 16294 / JCM 11897 / OK10)</name>
    <dbReference type="NCBI Taxonomy" id="563040"/>
    <lineage>
        <taxon>Bacteria</taxon>
        <taxon>Pseudomonadati</taxon>
        <taxon>Campylobacterota</taxon>
        <taxon>Epsilonproteobacteria</taxon>
        <taxon>Campylobacterales</taxon>
        <taxon>Sulfurimonadaceae</taxon>
        <taxon>Sulfurimonas</taxon>
    </lineage>
</organism>
<gene>
    <name evidence="5" type="ordered locus">Saut_1716</name>
</gene>
<proteinExistence type="predicted"/>
<accession>E0UPV1</accession>
<feature type="domain" description="GGDEF" evidence="4">
    <location>
        <begin position="217"/>
        <end position="353"/>
    </location>
</feature>
<dbReference type="Gene3D" id="3.30.70.270">
    <property type="match status" value="1"/>
</dbReference>
<dbReference type="GO" id="GO:0043709">
    <property type="term" value="P:cell adhesion involved in single-species biofilm formation"/>
    <property type="evidence" value="ECO:0007669"/>
    <property type="project" value="TreeGrafter"/>
</dbReference>
<dbReference type="GO" id="GO:0052621">
    <property type="term" value="F:diguanylate cyclase activity"/>
    <property type="evidence" value="ECO:0007669"/>
    <property type="project" value="UniProtKB-EC"/>
</dbReference>
<dbReference type="SMART" id="SM00267">
    <property type="entry name" value="GGDEF"/>
    <property type="match status" value="1"/>
</dbReference>